<accession>A0AAD8HSL9</accession>
<feature type="region of interest" description="Disordered" evidence="1">
    <location>
        <begin position="1"/>
        <end position="30"/>
    </location>
</feature>
<comment type="caution">
    <text evidence="2">The sequence shown here is derived from an EMBL/GenBank/DDBJ whole genome shotgun (WGS) entry which is preliminary data.</text>
</comment>
<evidence type="ECO:0000313" key="3">
    <source>
        <dbReference type="Proteomes" id="UP001237642"/>
    </source>
</evidence>
<organism evidence="2 3">
    <name type="scientific">Heracleum sosnowskyi</name>
    <dbReference type="NCBI Taxonomy" id="360622"/>
    <lineage>
        <taxon>Eukaryota</taxon>
        <taxon>Viridiplantae</taxon>
        <taxon>Streptophyta</taxon>
        <taxon>Embryophyta</taxon>
        <taxon>Tracheophyta</taxon>
        <taxon>Spermatophyta</taxon>
        <taxon>Magnoliopsida</taxon>
        <taxon>eudicotyledons</taxon>
        <taxon>Gunneridae</taxon>
        <taxon>Pentapetalae</taxon>
        <taxon>asterids</taxon>
        <taxon>campanulids</taxon>
        <taxon>Apiales</taxon>
        <taxon>Apiaceae</taxon>
        <taxon>Apioideae</taxon>
        <taxon>apioid superclade</taxon>
        <taxon>Tordylieae</taxon>
        <taxon>Tordyliinae</taxon>
        <taxon>Heracleum</taxon>
    </lineage>
</organism>
<dbReference type="PANTHER" id="PTHR47820">
    <property type="entry name" value="BNAC05G24000D PROTEIN"/>
    <property type="match status" value="1"/>
</dbReference>
<dbReference type="EMBL" id="JAUIZM010000008">
    <property type="protein sequence ID" value="KAK1372131.1"/>
    <property type="molecule type" value="Genomic_DNA"/>
</dbReference>
<sequence>MDEHTQGTSSRFNRMSPSTDSNSTEQGGMRAADISKKLKCGNGEECNEQYVANVALPKVQTSIDHLAPDIRGHGAIPASPRVSGWRAFNDLLVQVKSNIHQEVQRLKEFKAVSEFLHRSCLQAMLNVKIALHMKEVKDGRFNTGSEHNAVNSNPHIEVINDTQVVDKLSSSTQLKEEQTHLRSLRKNQDVANETLDIEAWSTSDRVNIDISRHDVITPQENTLEFRNAETPYKEVSPNLDVLWQDTAFDTRSFESQKPVDNATSPDEWKDKNESEEKVDDEQLMLSLHELVEDNPLLKIDGEEQPDRGKAAETFPWKSNFFQAPSEWEEDQSNRNIEESTLDWIYDGCRPRSDWECLRQERYQEMLNPFRNNGDIKQQLLERKNVSSFLSSGLRDKIDQLMISCTQGRPLITDDQVEQLKQDEVVEGEENYAHEENEQERGVECCPEGEDADEIPKGRQHSKVDECFNKTPFIPLASPDLLGPWSRNQENNVSDDHFASLLLQQYLSCNSPAPENQQFSSALWSNHLSIEMKKFISDLEGHIEQLHKDIFDLRKSLHTCMEMQVKLQHFLMREAESVKSHSTQNKGTGFHR</sequence>
<dbReference type="AlphaFoldDB" id="A0AAD8HSL9"/>
<feature type="region of interest" description="Disordered" evidence="1">
    <location>
        <begin position="252"/>
        <end position="277"/>
    </location>
</feature>
<evidence type="ECO:0000313" key="2">
    <source>
        <dbReference type="EMBL" id="KAK1372131.1"/>
    </source>
</evidence>
<evidence type="ECO:0000256" key="1">
    <source>
        <dbReference type="SAM" id="MobiDB-lite"/>
    </source>
</evidence>
<gene>
    <name evidence="2" type="ORF">POM88_038223</name>
</gene>
<proteinExistence type="predicted"/>
<feature type="compositionally biased region" description="Polar residues" evidence="1">
    <location>
        <begin position="1"/>
        <end position="26"/>
    </location>
</feature>
<keyword evidence="3" id="KW-1185">Reference proteome</keyword>
<dbReference type="PANTHER" id="PTHR47820:SF3">
    <property type="entry name" value="OS07G0499800 PROTEIN"/>
    <property type="match status" value="1"/>
</dbReference>
<protein>
    <submittedName>
        <fullName evidence="2">Uncharacterized protein</fullName>
    </submittedName>
</protein>
<reference evidence="2" key="1">
    <citation type="submission" date="2023-02" db="EMBL/GenBank/DDBJ databases">
        <title>Genome of toxic invasive species Heracleum sosnowskyi carries increased number of genes despite the absence of recent whole-genome duplications.</title>
        <authorList>
            <person name="Schelkunov M."/>
            <person name="Shtratnikova V."/>
            <person name="Makarenko M."/>
            <person name="Klepikova A."/>
            <person name="Omelchenko D."/>
            <person name="Novikova G."/>
            <person name="Obukhova E."/>
            <person name="Bogdanov V."/>
            <person name="Penin A."/>
            <person name="Logacheva M."/>
        </authorList>
    </citation>
    <scope>NUCLEOTIDE SEQUENCE</scope>
    <source>
        <strain evidence="2">Hsosn_3</strain>
        <tissue evidence="2">Leaf</tissue>
    </source>
</reference>
<name>A0AAD8HSL9_9APIA</name>
<reference evidence="2" key="2">
    <citation type="submission" date="2023-05" db="EMBL/GenBank/DDBJ databases">
        <authorList>
            <person name="Schelkunov M.I."/>
        </authorList>
    </citation>
    <scope>NUCLEOTIDE SEQUENCE</scope>
    <source>
        <strain evidence="2">Hsosn_3</strain>
        <tissue evidence="2">Leaf</tissue>
    </source>
</reference>
<dbReference type="Proteomes" id="UP001237642">
    <property type="component" value="Unassembled WGS sequence"/>
</dbReference>
<feature type="compositionally biased region" description="Basic and acidic residues" evidence="1">
    <location>
        <begin position="266"/>
        <end position="275"/>
    </location>
</feature>